<feature type="region of interest" description="Disordered" evidence="1">
    <location>
        <begin position="345"/>
        <end position="391"/>
    </location>
</feature>
<sequence length="593" mass="64817">MRVQEKSSASCAKMTEERSVNGGLDGPSESNRGFALANADGSQSPNLTGIVDNDKSNSVAAGRLKFFKDGKFILELSHRKEGDRTSWAPVSVSKRTCWPPVPSTIVGTPRQESSTSLSVSDDNSSVQSSPWQRDHSWKQSVPRRGVGTEMTFYMRPSRHAMSVRNLPSLRRKRRCPHDPTEAPVSDKNQINSVRSMRVKRAGRLCKLSVLVQQLWDQNPTKIEGTSPLASTSAHNHVRTATVPSVGRLDPSIVSPRKRILREMERVSLEDLANSNKRQRATGALVTNSVPCQIPTGPLATPQPSPLQPTSKCISSYSITSLLSRDEEPSPAHEGSEPSFLRTLLRSPQHTPSPEPSPRQRATPVSRSRKSSPTTSPAPGLPRAPPLVPSMGASPHPLTPFLTPSLFYTPYLPHSAPPPPYYTALPPATVSSLWAHYSLSNYSRGAGLYPGMIPTAPVGPCPWGGPIAHQPLEEFKKEEASSAIEFCGFLWLLSHQHQDHHLLPATRPFFIVFKAFSISLRVSGLSSLPQLLLCNSNSISSLSAHHLLSSLSKCSSELIKARTLKQPEWMSLEVHASNIWRNTHSQGSSSDSDV</sequence>
<organism evidence="2">
    <name type="scientific">Timema bartmani</name>
    <dbReference type="NCBI Taxonomy" id="61472"/>
    <lineage>
        <taxon>Eukaryota</taxon>
        <taxon>Metazoa</taxon>
        <taxon>Ecdysozoa</taxon>
        <taxon>Arthropoda</taxon>
        <taxon>Hexapoda</taxon>
        <taxon>Insecta</taxon>
        <taxon>Pterygota</taxon>
        <taxon>Neoptera</taxon>
        <taxon>Polyneoptera</taxon>
        <taxon>Phasmatodea</taxon>
        <taxon>Timematodea</taxon>
        <taxon>Timematoidea</taxon>
        <taxon>Timematidae</taxon>
        <taxon>Timema</taxon>
    </lineage>
</organism>
<feature type="compositionally biased region" description="Low complexity" evidence="1">
    <location>
        <begin position="362"/>
        <end position="376"/>
    </location>
</feature>
<proteinExistence type="predicted"/>
<evidence type="ECO:0000256" key="1">
    <source>
        <dbReference type="SAM" id="MobiDB-lite"/>
    </source>
</evidence>
<reference evidence="2" key="1">
    <citation type="submission" date="2020-11" db="EMBL/GenBank/DDBJ databases">
        <authorList>
            <person name="Tran Van P."/>
        </authorList>
    </citation>
    <scope>NUCLEOTIDE SEQUENCE</scope>
</reference>
<feature type="compositionally biased region" description="Pro residues" evidence="1">
    <location>
        <begin position="378"/>
        <end position="387"/>
    </location>
</feature>
<feature type="compositionally biased region" description="Low complexity" evidence="1">
    <location>
        <begin position="113"/>
        <end position="129"/>
    </location>
</feature>
<feature type="compositionally biased region" description="Polar residues" evidence="1">
    <location>
        <begin position="1"/>
        <end position="10"/>
    </location>
</feature>
<gene>
    <name evidence="2" type="ORF">TBIB3V08_LOCUS4565</name>
</gene>
<dbReference type="AlphaFoldDB" id="A0A7R9I1J9"/>
<feature type="region of interest" description="Disordered" evidence="1">
    <location>
        <begin position="1"/>
        <end position="54"/>
    </location>
</feature>
<protein>
    <submittedName>
        <fullName evidence="2">Uncharacterized protein</fullName>
    </submittedName>
</protein>
<evidence type="ECO:0000313" key="2">
    <source>
        <dbReference type="EMBL" id="CAD7442123.1"/>
    </source>
</evidence>
<accession>A0A7R9I1J9</accession>
<name>A0A7R9I1J9_9NEOP</name>
<feature type="region of interest" description="Disordered" evidence="1">
    <location>
        <begin position="101"/>
        <end position="142"/>
    </location>
</feature>
<dbReference type="EMBL" id="OD565571">
    <property type="protein sequence ID" value="CAD7442123.1"/>
    <property type="molecule type" value="Genomic_DNA"/>
</dbReference>